<sequence length="143" mass="15964">MEDILSKLVIASGAVQFAVVAGSLAVPYLLNWRGELAKVQTLIKQIFWTYAGYILCTNLFFAIVSVFATEGLLDGSRLATALNVFIALYWAARVVIQFVYFDKKGLPVGGIYRMGEWMLVICFIFLTVVYSLAACWNEWGMAQ</sequence>
<keyword evidence="3" id="KW-1185">Reference proteome</keyword>
<protein>
    <submittedName>
        <fullName evidence="2">Uncharacterized protein</fullName>
    </submittedName>
</protein>
<proteinExistence type="predicted"/>
<gene>
    <name evidence="2" type="ORF">DFP95_102173</name>
</gene>
<dbReference type="EMBL" id="QRDY01000002">
    <property type="protein sequence ID" value="RED64752.1"/>
    <property type="molecule type" value="Genomic_DNA"/>
</dbReference>
<evidence type="ECO:0000313" key="2">
    <source>
        <dbReference type="EMBL" id="RED64752.1"/>
    </source>
</evidence>
<evidence type="ECO:0000256" key="1">
    <source>
        <dbReference type="SAM" id="Phobius"/>
    </source>
</evidence>
<feature type="transmembrane region" description="Helical" evidence="1">
    <location>
        <begin position="117"/>
        <end position="136"/>
    </location>
</feature>
<comment type="caution">
    <text evidence="2">The sequence shown here is derived from an EMBL/GenBank/DDBJ whole genome shotgun (WGS) entry which is preliminary data.</text>
</comment>
<keyword evidence="1" id="KW-0472">Membrane</keyword>
<dbReference type="Proteomes" id="UP000256869">
    <property type="component" value="Unassembled WGS sequence"/>
</dbReference>
<evidence type="ECO:0000313" key="3">
    <source>
        <dbReference type="Proteomes" id="UP000256869"/>
    </source>
</evidence>
<keyword evidence="1" id="KW-1133">Transmembrane helix</keyword>
<feature type="transmembrane region" description="Helical" evidence="1">
    <location>
        <begin position="50"/>
        <end position="69"/>
    </location>
</feature>
<dbReference type="AlphaFoldDB" id="A0A3D9ISL4"/>
<reference evidence="2 3" key="1">
    <citation type="submission" date="2018-07" db="EMBL/GenBank/DDBJ databases">
        <title>Genomic Encyclopedia of Type Strains, Phase III (KMG-III): the genomes of soil and plant-associated and newly described type strains.</title>
        <authorList>
            <person name="Whitman W."/>
        </authorList>
    </citation>
    <scope>NUCLEOTIDE SEQUENCE [LARGE SCALE GENOMIC DNA]</scope>
    <source>
        <strain evidence="2 3">CECT 8236</strain>
    </source>
</reference>
<name>A0A3D9ISL4_9BACL</name>
<organism evidence="2 3">
    <name type="scientific">Cohnella lupini</name>
    <dbReference type="NCBI Taxonomy" id="1294267"/>
    <lineage>
        <taxon>Bacteria</taxon>
        <taxon>Bacillati</taxon>
        <taxon>Bacillota</taxon>
        <taxon>Bacilli</taxon>
        <taxon>Bacillales</taxon>
        <taxon>Paenibacillaceae</taxon>
        <taxon>Cohnella</taxon>
    </lineage>
</organism>
<accession>A0A3D9ISL4</accession>
<keyword evidence="1" id="KW-0812">Transmembrane</keyword>
<feature type="transmembrane region" description="Helical" evidence="1">
    <location>
        <begin position="7"/>
        <end position="30"/>
    </location>
</feature>
<feature type="transmembrane region" description="Helical" evidence="1">
    <location>
        <begin position="81"/>
        <end position="101"/>
    </location>
</feature>